<organism evidence="8 9">
    <name type="scientific">Phtheirospermum japonicum</name>
    <dbReference type="NCBI Taxonomy" id="374723"/>
    <lineage>
        <taxon>Eukaryota</taxon>
        <taxon>Viridiplantae</taxon>
        <taxon>Streptophyta</taxon>
        <taxon>Embryophyta</taxon>
        <taxon>Tracheophyta</taxon>
        <taxon>Spermatophyta</taxon>
        <taxon>Magnoliopsida</taxon>
        <taxon>eudicotyledons</taxon>
        <taxon>Gunneridae</taxon>
        <taxon>Pentapetalae</taxon>
        <taxon>asterids</taxon>
        <taxon>lamiids</taxon>
        <taxon>Lamiales</taxon>
        <taxon>Orobanchaceae</taxon>
        <taxon>Orobanchaceae incertae sedis</taxon>
        <taxon>Phtheirospermum</taxon>
    </lineage>
</organism>
<evidence type="ECO:0000256" key="2">
    <source>
        <dbReference type="ARBA" id="ARBA00006622"/>
    </source>
</evidence>
<keyword evidence="9" id="KW-1185">Reference proteome</keyword>
<dbReference type="SUPFAM" id="SSF51182">
    <property type="entry name" value="RmlC-like cupins"/>
    <property type="match status" value="1"/>
</dbReference>
<dbReference type="InterPro" id="IPR014710">
    <property type="entry name" value="RmlC-like_jellyroll"/>
</dbReference>
<proteinExistence type="inferred from homology"/>
<dbReference type="InterPro" id="IPR012864">
    <property type="entry name" value="PCO/ADO"/>
</dbReference>
<dbReference type="EC" id="1.13.11.20" evidence="3"/>
<comment type="catalytic activity">
    <reaction evidence="7">
        <text>L-cysteine + O2 = 3-sulfino-L-alanine + H(+)</text>
        <dbReference type="Rhea" id="RHEA:20441"/>
        <dbReference type="ChEBI" id="CHEBI:15378"/>
        <dbReference type="ChEBI" id="CHEBI:15379"/>
        <dbReference type="ChEBI" id="CHEBI:35235"/>
        <dbReference type="ChEBI" id="CHEBI:61085"/>
        <dbReference type="EC" id="1.13.11.20"/>
    </reaction>
    <physiologicalReaction direction="left-to-right" evidence="7">
        <dbReference type="Rhea" id="RHEA:20442"/>
    </physiologicalReaction>
</comment>
<keyword evidence="5" id="KW-0560">Oxidoreductase</keyword>
<reference evidence="8" key="1">
    <citation type="submission" date="2020-07" db="EMBL/GenBank/DDBJ databases">
        <title>Ethylene signaling mediates host invasion by parasitic plants.</title>
        <authorList>
            <person name="Yoshida S."/>
        </authorList>
    </citation>
    <scope>NUCLEOTIDE SEQUENCE</scope>
    <source>
        <strain evidence="8">Okayama</strain>
    </source>
</reference>
<accession>A0A830CC46</accession>
<dbReference type="Gene3D" id="2.60.120.10">
    <property type="entry name" value="Jelly Rolls"/>
    <property type="match status" value="1"/>
</dbReference>
<dbReference type="OrthoDB" id="271433at2759"/>
<evidence type="ECO:0000256" key="6">
    <source>
        <dbReference type="ARBA" id="ARBA00023004"/>
    </source>
</evidence>
<dbReference type="CDD" id="cd20289">
    <property type="entry name" value="cupin_ADO"/>
    <property type="match status" value="1"/>
</dbReference>
<dbReference type="GO" id="GO:0046872">
    <property type="term" value="F:metal ion binding"/>
    <property type="evidence" value="ECO:0007669"/>
    <property type="project" value="UniProtKB-KW"/>
</dbReference>
<evidence type="ECO:0000256" key="4">
    <source>
        <dbReference type="ARBA" id="ARBA00022723"/>
    </source>
</evidence>
<comment type="similarity">
    <text evidence="2">Belongs to the cysteine dioxygenase family.</text>
</comment>
<dbReference type="PANTHER" id="PTHR22966">
    <property type="entry name" value="2-AMINOETHANETHIOL DIOXYGENASE"/>
    <property type="match status" value="1"/>
</dbReference>
<sequence length="280" mass="31495">MTLEAVSLVEKFQRSETVGHVDKVIKKKRYRRKVRIQLRRPISTLQEVFDSCKQVFKGPSTVPCAADVQKLCHIIDNMIPEDVGLSMDLQFFKPNSQTKGTPRVTSATIYKCENFELCIFFLPANAAIPLHNHPEMTVFSKLLLGTMHIKAYDWAESDNHSMSPSKLRLAKLKANTTFTAPCDTSVLYPTSGGNIHEFTAVTPCAVLDVIGPPYSKSDGRDCSYYKETPCDTLSDKGELTKKVNDIISCYRWLEETEIPKESEMDGIEYMGPQIINSISN</sequence>
<evidence type="ECO:0000256" key="3">
    <source>
        <dbReference type="ARBA" id="ARBA00013133"/>
    </source>
</evidence>
<keyword evidence="6" id="KW-0408">Iron</keyword>
<dbReference type="InterPro" id="IPR011051">
    <property type="entry name" value="RmlC_Cupin_sf"/>
</dbReference>
<evidence type="ECO:0000313" key="9">
    <source>
        <dbReference type="Proteomes" id="UP000653305"/>
    </source>
</evidence>
<evidence type="ECO:0000256" key="5">
    <source>
        <dbReference type="ARBA" id="ARBA00023002"/>
    </source>
</evidence>
<evidence type="ECO:0000313" key="8">
    <source>
        <dbReference type="EMBL" id="GFP91791.1"/>
    </source>
</evidence>
<dbReference type="AlphaFoldDB" id="A0A830CC46"/>
<dbReference type="Pfam" id="PF07847">
    <property type="entry name" value="PCO_ADO"/>
    <property type="match status" value="1"/>
</dbReference>
<gene>
    <name evidence="8" type="ORF">PHJA_001323100</name>
</gene>
<dbReference type="PANTHER" id="PTHR22966:SF63">
    <property type="entry name" value="CYSTEINE DIOXYGENASE"/>
    <property type="match status" value="1"/>
</dbReference>
<dbReference type="EMBL" id="BMAC01000256">
    <property type="protein sequence ID" value="GFP91791.1"/>
    <property type="molecule type" value="Genomic_DNA"/>
</dbReference>
<comment type="cofactor">
    <cofactor evidence="1">
        <name>Fe(2+)</name>
        <dbReference type="ChEBI" id="CHEBI:29033"/>
    </cofactor>
</comment>
<dbReference type="GO" id="GO:0070483">
    <property type="term" value="P:detection of hypoxia"/>
    <property type="evidence" value="ECO:0007669"/>
    <property type="project" value="UniProtKB-ARBA"/>
</dbReference>
<evidence type="ECO:0000256" key="7">
    <source>
        <dbReference type="ARBA" id="ARBA00024284"/>
    </source>
</evidence>
<name>A0A830CC46_9LAMI</name>
<dbReference type="Proteomes" id="UP000653305">
    <property type="component" value="Unassembled WGS sequence"/>
</dbReference>
<keyword evidence="8" id="KW-0223">Dioxygenase</keyword>
<comment type="caution">
    <text evidence="8">The sequence shown here is derived from an EMBL/GenBank/DDBJ whole genome shotgun (WGS) entry which is preliminary data.</text>
</comment>
<keyword evidence="4" id="KW-0479">Metal-binding</keyword>
<evidence type="ECO:0000256" key="1">
    <source>
        <dbReference type="ARBA" id="ARBA00001954"/>
    </source>
</evidence>
<protein>
    <recommendedName>
        <fullName evidence="3">cysteine dioxygenase</fullName>
        <ecNumber evidence="3">1.13.11.20</ecNumber>
    </recommendedName>
</protein>
<dbReference type="GO" id="GO:0017172">
    <property type="term" value="F:cysteine dioxygenase activity"/>
    <property type="evidence" value="ECO:0007669"/>
    <property type="project" value="UniProtKB-EC"/>
</dbReference>